<dbReference type="InterPro" id="IPR026120">
    <property type="entry name" value="TMEM11"/>
</dbReference>
<keyword evidence="6" id="KW-1133">Transmembrane helix</keyword>
<sequence length="193" mass="21265">MAEGGSKVSTFPECAIIHEIYDGENAEEQFEYELERALESGVPYIVVEPSRLGDETARWIMIGNCLHKTAVLAGLSCAITTAIPSDYVFGHLGLPSVPRLLGTTYDVFSLCSGLVSFACAALYEVSWQSDPCCKYQVEYDARNLAGLPLHSLTSASPVVLVRKDNTARRRLHSVCTTVAALCCGLRIYRWYFQ</sequence>
<evidence type="ECO:0000313" key="9">
    <source>
        <dbReference type="Proteomes" id="UP000515135"/>
    </source>
</evidence>
<evidence type="ECO:0000256" key="5">
    <source>
        <dbReference type="ARBA" id="ARBA00022792"/>
    </source>
</evidence>
<name>A0A6P4Y9W5_BRABE</name>
<evidence type="ECO:0000256" key="6">
    <source>
        <dbReference type="ARBA" id="ARBA00022989"/>
    </source>
</evidence>
<dbReference type="RefSeq" id="XP_019615617.1">
    <property type="nucleotide sequence ID" value="XM_019760058.1"/>
</dbReference>
<dbReference type="KEGG" id="bbel:109463306"/>
<keyword evidence="7" id="KW-0496">Mitochondrion</keyword>
<evidence type="ECO:0000313" key="10">
    <source>
        <dbReference type="RefSeq" id="XP_019615617.1"/>
    </source>
</evidence>
<organism evidence="9 10">
    <name type="scientific">Branchiostoma belcheri</name>
    <name type="common">Amphioxus</name>
    <dbReference type="NCBI Taxonomy" id="7741"/>
    <lineage>
        <taxon>Eukaryota</taxon>
        <taxon>Metazoa</taxon>
        <taxon>Chordata</taxon>
        <taxon>Cephalochordata</taxon>
        <taxon>Leptocardii</taxon>
        <taxon>Amphioxiformes</taxon>
        <taxon>Branchiostomatidae</taxon>
        <taxon>Branchiostoma</taxon>
    </lineage>
</organism>
<accession>A0A6P4Y9W5</accession>
<dbReference type="GO" id="GO:0007007">
    <property type="term" value="P:inner mitochondrial membrane organization"/>
    <property type="evidence" value="ECO:0007669"/>
    <property type="project" value="TreeGrafter"/>
</dbReference>
<dbReference type="GO" id="GO:0005743">
    <property type="term" value="C:mitochondrial inner membrane"/>
    <property type="evidence" value="ECO:0007669"/>
    <property type="project" value="UniProtKB-SubCell"/>
</dbReference>
<protein>
    <submittedName>
        <fullName evidence="10">Transmembrane protein 11, mitochondrial-like</fullName>
    </submittedName>
</protein>
<evidence type="ECO:0000256" key="4">
    <source>
        <dbReference type="ARBA" id="ARBA00022692"/>
    </source>
</evidence>
<comment type="function">
    <text evidence="1">Plays a role in mitochondrial morphogenesis.</text>
</comment>
<reference evidence="10" key="1">
    <citation type="submission" date="2025-08" db="UniProtKB">
        <authorList>
            <consortium name="RefSeq"/>
        </authorList>
    </citation>
    <scope>IDENTIFICATION</scope>
    <source>
        <tissue evidence="10">Gonad</tissue>
    </source>
</reference>
<comment type="similarity">
    <text evidence="3">Belongs to the TMEM11 family.</text>
</comment>
<dbReference type="PANTHER" id="PTHR15099:SF2">
    <property type="entry name" value="TRANSMEMBRANE PROTEIN 11, MITOCHONDRIAL"/>
    <property type="match status" value="1"/>
</dbReference>
<evidence type="ECO:0000256" key="2">
    <source>
        <dbReference type="ARBA" id="ARBA00004448"/>
    </source>
</evidence>
<keyword evidence="5" id="KW-0999">Mitochondrion inner membrane</keyword>
<dbReference type="AlphaFoldDB" id="A0A6P4Y9W5"/>
<proteinExistence type="inferred from homology"/>
<evidence type="ECO:0000256" key="1">
    <source>
        <dbReference type="ARBA" id="ARBA00002812"/>
    </source>
</evidence>
<dbReference type="Proteomes" id="UP000515135">
    <property type="component" value="Unplaced"/>
</dbReference>
<gene>
    <name evidence="10" type="primary">LOC109463306</name>
</gene>
<dbReference type="PANTHER" id="PTHR15099">
    <property type="entry name" value="PROTEIN PM1"/>
    <property type="match status" value="1"/>
</dbReference>
<evidence type="ECO:0000256" key="8">
    <source>
        <dbReference type="ARBA" id="ARBA00023136"/>
    </source>
</evidence>
<dbReference type="Pfam" id="PF14972">
    <property type="entry name" value="Mito_morph_reg"/>
    <property type="match status" value="1"/>
</dbReference>
<keyword evidence="8" id="KW-0472">Membrane</keyword>
<evidence type="ECO:0000256" key="3">
    <source>
        <dbReference type="ARBA" id="ARBA00006060"/>
    </source>
</evidence>
<keyword evidence="4" id="KW-0812">Transmembrane</keyword>
<dbReference type="OrthoDB" id="9970856at2759"/>
<evidence type="ECO:0000256" key="7">
    <source>
        <dbReference type="ARBA" id="ARBA00023128"/>
    </source>
</evidence>
<comment type="subcellular location">
    <subcellularLocation>
        <location evidence="2">Mitochondrion inner membrane</location>
        <topology evidence="2">Multi-pass membrane protein</topology>
    </subcellularLocation>
</comment>
<dbReference type="GeneID" id="109463306"/>
<keyword evidence="9" id="KW-1185">Reference proteome</keyword>